<comment type="similarity">
    <text evidence="2">Belongs to the prokaryotic molybdopterin-containing oxidoreductase family.</text>
</comment>
<feature type="compositionally biased region" description="Polar residues" evidence="6">
    <location>
        <begin position="919"/>
        <end position="931"/>
    </location>
</feature>
<dbReference type="SUPFAM" id="SSF89155">
    <property type="entry name" value="TorD-like"/>
    <property type="match status" value="1"/>
</dbReference>
<dbReference type="Pfam" id="PF00384">
    <property type="entry name" value="Molybdopterin"/>
    <property type="match status" value="1"/>
</dbReference>
<protein>
    <submittedName>
        <fullName evidence="9">Molybdopterin-dependent oxidoreductase</fullName>
    </submittedName>
</protein>
<dbReference type="SUPFAM" id="SSF50692">
    <property type="entry name" value="ADC-like"/>
    <property type="match status" value="1"/>
</dbReference>
<evidence type="ECO:0000256" key="3">
    <source>
        <dbReference type="ARBA" id="ARBA00022505"/>
    </source>
</evidence>
<dbReference type="Proteomes" id="UP000824091">
    <property type="component" value="Unassembled WGS sequence"/>
</dbReference>
<dbReference type="PROSITE" id="PS00490">
    <property type="entry name" value="MOLYBDOPTERIN_PROK_2"/>
    <property type="match status" value="1"/>
</dbReference>
<dbReference type="AlphaFoldDB" id="A0A9D1I558"/>
<dbReference type="SUPFAM" id="SSF53706">
    <property type="entry name" value="Formate dehydrogenase/DMSO reductase, domains 1-3"/>
    <property type="match status" value="1"/>
</dbReference>
<dbReference type="PANTHER" id="PTHR43742">
    <property type="entry name" value="TRIMETHYLAMINE-N-OXIDE REDUCTASE"/>
    <property type="match status" value="1"/>
</dbReference>
<reference evidence="9" key="1">
    <citation type="submission" date="2020-10" db="EMBL/GenBank/DDBJ databases">
        <authorList>
            <person name="Gilroy R."/>
        </authorList>
    </citation>
    <scope>NUCLEOTIDE SEQUENCE</scope>
    <source>
        <strain evidence="9">11300</strain>
    </source>
</reference>
<evidence type="ECO:0000256" key="2">
    <source>
        <dbReference type="ARBA" id="ARBA00010312"/>
    </source>
</evidence>
<reference evidence="9" key="2">
    <citation type="journal article" date="2021" name="PeerJ">
        <title>Extensive microbial diversity within the chicken gut microbiome revealed by metagenomics and culture.</title>
        <authorList>
            <person name="Gilroy R."/>
            <person name="Ravi A."/>
            <person name="Getino M."/>
            <person name="Pursley I."/>
            <person name="Horton D.L."/>
            <person name="Alikhan N.F."/>
            <person name="Baker D."/>
            <person name="Gharbi K."/>
            <person name="Hall N."/>
            <person name="Watson M."/>
            <person name="Adriaenssens E.M."/>
            <person name="Foster-Nyarko E."/>
            <person name="Jarju S."/>
            <person name="Secka A."/>
            <person name="Antonio M."/>
            <person name="Oren A."/>
            <person name="Chaudhuri R.R."/>
            <person name="La Ragione R."/>
            <person name="Hildebrand F."/>
            <person name="Pallen M.J."/>
        </authorList>
    </citation>
    <scope>NUCLEOTIDE SEQUENCE</scope>
    <source>
        <strain evidence="9">11300</strain>
    </source>
</reference>
<keyword evidence="5" id="KW-0560">Oxidoreductase</keyword>
<dbReference type="GO" id="GO:0009061">
    <property type="term" value="P:anaerobic respiration"/>
    <property type="evidence" value="ECO:0007669"/>
    <property type="project" value="TreeGrafter"/>
</dbReference>
<evidence type="ECO:0000259" key="8">
    <source>
        <dbReference type="Pfam" id="PF01568"/>
    </source>
</evidence>
<organism evidence="9 10">
    <name type="scientific">Candidatus Fimisoma avicola</name>
    <dbReference type="NCBI Taxonomy" id="2840826"/>
    <lineage>
        <taxon>Bacteria</taxon>
        <taxon>Bacillati</taxon>
        <taxon>Bacillota</taxon>
        <taxon>Clostridia</taxon>
        <taxon>Eubacteriales</taxon>
        <taxon>Candidatus Fimisoma</taxon>
    </lineage>
</organism>
<dbReference type="InterPro" id="IPR006656">
    <property type="entry name" value="Mopterin_OxRdtase"/>
</dbReference>
<dbReference type="Gene3D" id="1.10.3480.10">
    <property type="entry name" value="TorD-like"/>
    <property type="match status" value="1"/>
</dbReference>
<dbReference type="Gene3D" id="3.40.228.10">
    <property type="entry name" value="Dimethylsulfoxide Reductase, domain 2"/>
    <property type="match status" value="1"/>
</dbReference>
<evidence type="ECO:0000313" key="9">
    <source>
        <dbReference type="EMBL" id="HIU28561.1"/>
    </source>
</evidence>
<evidence type="ECO:0000256" key="5">
    <source>
        <dbReference type="ARBA" id="ARBA00023002"/>
    </source>
</evidence>
<dbReference type="InterPro" id="IPR050612">
    <property type="entry name" value="Prok_Mopterin_Oxidored"/>
</dbReference>
<dbReference type="PANTHER" id="PTHR43742:SF3">
    <property type="entry name" value="DIMETHYL SULFOXIDE REDUCTASE DMSA"/>
    <property type="match status" value="1"/>
</dbReference>
<dbReference type="InterPro" id="IPR036411">
    <property type="entry name" value="TorD-like_sf"/>
</dbReference>
<accession>A0A9D1I558</accession>
<dbReference type="Gene3D" id="3.40.50.740">
    <property type="match status" value="1"/>
</dbReference>
<evidence type="ECO:0000256" key="6">
    <source>
        <dbReference type="SAM" id="MobiDB-lite"/>
    </source>
</evidence>
<evidence type="ECO:0000256" key="1">
    <source>
        <dbReference type="ARBA" id="ARBA00001942"/>
    </source>
</evidence>
<keyword evidence="3" id="KW-0500">Molybdenum</keyword>
<name>A0A9D1I558_9FIRM</name>
<dbReference type="Pfam" id="PF01568">
    <property type="entry name" value="Molydop_binding"/>
    <property type="match status" value="1"/>
</dbReference>
<sequence length="940" mass="105009">MTSANQTICDKFIRYHAMRVFFQSPDKFKVLCSTMGLNFDMDRQTYSDMFYGTDSDIYVPLWASVAKTGEDVLLNHVTLDVIKFYKAYGYEPVRMDGNPADFAGEQVRFLEYLAACVLNGSMDQSSGAKAIMDFEDLFLVDTLHMIASAIRDQFDRSSGQIKFVLDLLEDPPGTGIYSSLSFDPGSADSYSWKKRPAVSVEEPHVISFASGSDCGSKCKMLATVCEGCLLAVEPDTSGTPIRFSGCPRGQAYGQTFLTSRRLRFPMERTAKRGEGKFRRISWEEAVEKIADATRSARRKYGPGSRFVINASGVSSAVRGDQFMKNLLACDGGYLAFYNYYSAACATYTTPYIYGKLPASNHESTYLDSKLMIMWGFNPADCHYGLLTKEFFMKARENGTKVIVIDPRMSDTVLTMADKWIPIRPSSDTALIDAMAYVIWKEGLQDQEFMDRFCIGFDEDHMPDGVPFGESYHSHVFGVKDGIEKTPHWAEQICGISAHIIHDLAVEYATSKPAAIFPGYATQRTMTGEQACFGFAALCCMTGNVGVSGGSTGVFHLKDGHDCPSMAAAENPYPGLIPVFQWTRAIDRPETMNQEYTGLRGVKKLDSGIKVLYSLASGTVINQHSNINNTRRILTDSDKLDHLIVSDLFMTPSAKFADILLPGASFFECDNIPATWGRADYLLYCNHITSPLFESRFEYYWIREMAYLMELGKEFDNGNPDLESWIRQAYENCRLVESELPDFETFKKDSYYVYKHHKPKVAFEDNIKNGTPFSTPSGKIEIFSKTLYDLNRHKEIPGRAGYIECTEGPKDPLRKKYPLQLIAYHTKRRCHSQHEINALLQELDPTALWINPEDASARGICDGDLVEAFNDRGVMRITAKVTERIMPGVIAVSEGGWYKAAPDGADIGGCINVLTSTEKATPLANGNPQHTNLADVRKAAR</sequence>
<dbReference type="Gene3D" id="3.30.200.210">
    <property type="match status" value="1"/>
</dbReference>
<dbReference type="InterPro" id="IPR009010">
    <property type="entry name" value="Asp_de-COase-like_dom_sf"/>
</dbReference>
<dbReference type="GO" id="GO:0030288">
    <property type="term" value="C:outer membrane-bounded periplasmic space"/>
    <property type="evidence" value="ECO:0007669"/>
    <property type="project" value="TreeGrafter"/>
</dbReference>
<feature type="domain" description="Molybdopterin oxidoreductase" evidence="7">
    <location>
        <begin position="261"/>
        <end position="670"/>
    </location>
</feature>
<dbReference type="InterPro" id="IPR006655">
    <property type="entry name" value="Mopterin_OxRdtase_prok_CS"/>
</dbReference>
<feature type="region of interest" description="Disordered" evidence="6">
    <location>
        <begin position="919"/>
        <end position="940"/>
    </location>
</feature>
<evidence type="ECO:0000256" key="4">
    <source>
        <dbReference type="ARBA" id="ARBA00022723"/>
    </source>
</evidence>
<dbReference type="GO" id="GO:0030151">
    <property type="term" value="F:molybdenum ion binding"/>
    <property type="evidence" value="ECO:0007669"/>
    <property type="project" value="TreeGrafter"/>
</dbReference>
<comment type="caution">
    <text evidence="9">The sequence shown here is derived from an EMBL/GenBank/DDBJ whole genome shotgun (WGS) entry which is preliminary data.</text>
</comment>
<dbReference type="EMBL" id="DVMO01000146">
    <property type="protein sequence ID" value="HIU28561.1"/>
    <property type="molecule type" value="Genomic_DNA"/>
</dbReference>
<evidence type="ECO:0000259" key="7">
    <source>
        <dbReference type="Pfam" id="PF00384"/>
    </source>
</evidence>
<gene>
    <name evidence="9" type="ORF">IAD16_09340</name>
</gene>
<feature type="domain" description="Molybdopterin dinucleotide-binding" evidence="8">
    <location>
        <begin position="818"/>
        <end position="930"/>
    </location>
</feature>
<proteinExistence type="inferred from homology"/>
<dbReference type="InterPro" id="IPR006657">
    <property type="entry name" value="MoPterin_dinucl-bd_dom"/>
</dbReference>
<dbReference type="GO" id="GO:0043546">
    <property type="term" value="F:molybdopterin cofactor binding"/>
    <property type="evidence" value="ECO:0007669"/>
    <property type="project" value="InterPro"/>
</dbReference>
<evidence type="ECO:0000313" key="10">
    <source>
        <dbReference type="Proteomes" id="UP000824091"/>
    </source>
</evidence>
<keyword evidence="4" id="KW-0479">Metal-binding</keyword>
<dbReference type="GO" id="GO:0009055">
    <property type="term" value="F:electron transfer activity"/>
    <property type="evidence" value="ECO:0007669"/>
    <property type="project" value="TreeGrafter"/>
</dbReference>
<dbReference type="Gene3D" id="2.40.40.20">
    <property type="match status" value="1"/>
</dbReference>
<dbReference type="GO" id="GO:0016491">
    <property type="term" value="F:oxidoreductase activity"/>
    <property type="evidence" value="ECO:0007669"/>
    <property type="project" value="UniProtKB-KW"/>
</dbReference>
<comment type="cofactor">
    <cofactor evidence="1">
        <name>Mo-bis(molybdopterin guanine dinucleotide)</name>
        <dbReference type="ChEBI" id="CHEBI:60539"/>
    </cofactor>
</comment>